<proteinExistence type="inferred from homology"/>
<comment type="cofactor">
    <cofactor evidence="1">
        <name>Mg(2+)</name>
        <dbReference type="ChEBI" id="CHEBI:18420"/>
    </cofactor>
</comment>
<evidence type="ECO:0000256" key="11">
    <source>
        <dbReference type="PIRNR" id="PIRNR006268"/>
    </source>
</evidence>
<dbReference type="SUPFAM" id="SSF143631">
    <property type="entry name" value="ApbE-like"/>
    <property type="match status" value="1"/>
</dbReference>
<dbReference type="PIRSF" id="PIRSF006268">
    <property type="entry name" value="ApbE"/>
    <property type="match status" value="1"/>
</dbReference>
<sequence>MLRYKRQQKLMGCSFELGVVTDDKVKAHRILDEGVKEIQRIEDLLSEFKGGSIITKINTKASELPVHLNSEVMELLKRCQQISKLSQGYFDITVGPLKKLYQFKNSEFTMPGKKDIQRAKNQVGYDKIHLDADTQSVRLEQENMHISMAAIGKGYAADKVKQIWKNHKLQGGYIDASGDLTAFGTDESGQAWKIGIANPDDRNQTLFHIPLNHASLATSGDYEQHFMCNGVRFSHNINPKTGLPVTGVKSVSIFSPSAELSDALATAVYAMGVDKGLSFLNQLPQTHGIIVDDQNKVFFTKQLQYEPIPA</sequence>
<dbReference type="EC" id="2.7.1.180" evidence="2 11"/>
<comment type="catalytic activity">
    <reaction evidence="10 11">
        <text>L-threonyl-[protein] + FAD = FMN-L-threonyl-[protein] + AMP + H(+)</text>
        <dbReference type="Rhea" id="RHEA:36847"/>
        <dbReference type="Rhea" id="RHEA-COMP:11060"/>
        <dbReference type="Rhea" id="RHEA-COMP:11061"/>
        <dbReference type="ChEBI" id="CHEBI:15378"/>
        <dbReference type="ChEBI" id="CHEBI:30013"/>
        <dbReference type="ChEBI" id="CHEBI:57692"/>
        <dbReference type="ChEBI" id="CHEBI:74257"/>
        <dbReference type="ChEBI" id="CHEBI:456215"/>
        <dbReference type="EC" id="2.7.1.180"/>
    </reaction>
</comment>
<gene>
    <name evidence="12" type="ORF">FGG15_04215</name>
</gene>
<evidence type="ECO:0000256" key="8">
    <source>
        <dbReference type="ARBA" id="ARBA00022842"/>
    </source>
</evidence>
<keyword evidence="13" id="KW-1185">Reference proteome</keyword>
<evidence type="ECO:0000256" key="1">
    <source>
        <dbReference type="ARBA" id="ARBA00001946"/>
    </source>
</evidence>
<evidence type="ECO:0000256" key="4">
    <source>
        <dbReference type="ARBA" id="ARBA00022630"/>
    </source>
</evidence>
<dbReference type="Proteomes" id="UP000751614">
    <property type="component" value="Unassembled WGS sequence"/>
</dbReference>
<evidence type="ECO:0000256" key="10">
    <source>
        <dbReference type="ARBA" id="ARBA00048540"/>
    </source>
</evidence>
<evidence type="ECO:0000256" key="6">
    <source>
        <dbReference type="ARBA" id="ARBA00022723"/>
    </source>
</evidence>
<comment type="similarity">
    <text evidence="11">Belongs to the ApbE family.</text>
</comment>
<evidence type="ECO:0000256" key="9">
    <source>
        <dbReference type="ARBA" id="ARBA00031306"/>
    </source>
</evidence>
<keyword evidence="6 11" id="KW-0479">Metal-binding</keyword>
<organism evidence="12 13">
    <name type="scientific">Flagellimonas algicola</name>
    <dbReference type="NCBI Taxonomy" id="2583815"/>
    <lineage>
        <taxon>Bacteria</taxon>
        <taxon>Pseudomonadati</taxon>
        <taxon>Bacteroidota</taxon>
        <taxon>Flavobacteriia</taxon>
        <taxon>Flavobacteriales</taxon>
        <taxon>Flavobacteriaceae</taxon>
        <taxon>Flagellimonas</taxon>
    </lineage>
</organism>
<evidence type="ECO:0000313" key="13">
    <source>
        <dbReference type="Proteomes" id="UP000751614"/>
    </source>
</evidence>
<keyword evidence="7 11" id="KW-0274">FAD</keyword>
<dbReference type="PANTHER" id="PTHR30040">
    <property type="entry name" value="THIAMINE BIOSYNTHESIS LIPOPROTEIN APBE"/>
    <property type="match status" value="1"/>
</dbReference>
<keyword evidence="4 11" id="KW-0285">Flavoprotein</keyword>
<keyword evidence="5 11" id="KW-0808">Transferase</keyword>
<dbReference type="EMBL" id="VCNI01000001">
    <property type="protein sequence ID" value="TMU56757.1"/>
    <property type="molecule type" value="Genomic_DNA"/>
</dbReference>
<comment type="caution">
    <text evidence="12">The sequence shown here is derived from an EMBL/GenBank/DDBJ whole genome shotgun (WGS) entry which is preliminary data.</text>
</comment>
<evidence type="ECO:0000313" key="12">
    <source>
        <dbReference type="EMBL" id="TMU56757.1"/>
    </source>
</evidence>
<dbReference type="InterPro" id="IPR024932">
    <property type="entry name" value="ApbE"/>
</dbReference>
<dbReference type="GO" id="GO:0016740">
    <property type="term" value="F:transferase activity"/>
    <property type="evidence" value="ECO:0007669"/>
    <property type="project" value="UniProtKB-KW"/>
</dbReference>
<evidence type="ECO:0000256" key="7">
    <source>
        <dbReference type="ARBA" id="ARBA00022827"/>
    </source>
</evidence>
<dbReference type="PANTHER" id="PTHR30040:SF2">
    <property type="entry name" value="FAD:PROTEIN FMN TRANSFERASE"/>
    <property type="match status" value="1"/>
</dbReference>
<protein>
    <recommendedName>
        <fullName evidence="3 11">FAD:protein FMN transferase</fullName>
        <ecNumber evidence="2 11">2.7.1.180</ecNumber>
    </recommendedName>
    <alternativeName>
        <fullName evidence="9 11">Flavin transferase</fullName>
    </alternativeName>
</protein>
<name>A0ABY2WPZ7_9FLAO</name>
<evidence type="ECO:0000256" key="3">
    <source>
        <dbReference type="ARBA" id="ARBA00016337"/>
    </source>
</evidence>
<evidence type="ECO:0000256" key="5">
    <source>
        <dbReference type="ARBA" id="ARBA00022679"/>
    </source>
</evidence>
<dbReference type="Gene3D" id="3.10.520.10">
    <property type="entry name" value="ApbE-like domains"/>
    <property type="match status" value="1"/>
</dbReference>
<reference evidence="12 13" key="1">
    <citation type="submission" date="2019-05" db="EMBL/GenBank/DDBJ databases">
        <title>Flagellimonas sp. AsT0115, sp. nov., isolated from a marine red algae, Asparagopsis taxiformis.</title>
        <authorList>
            <person name="Kim J."/>
            <person name="Jeong S.E."/>
            <person name="Jeon C.O."/>
        </authorList>
    </citation>
    <scope>NUCLEOTIDE SEQUENCE [LARGE SCALE GENOMIC DNA]</scope>
    <source>
        <strain evidence="12 13">AsT0115</strain>
    </source>
</reference>
<dbReference type="Pfam" id="PF02424">
    <property type="entry name" value="ApbE"/>
    <property type="match status" value="1"/>
</dbReference>
<accession>A0ABY2WPZ7</accession>
<dbReference type="RefSeq" id="WP_138833536.1">
    <property type="nucleotide sequence ID" value="NZ_VCNI01000001.1"/>
</dbReference>
<dbReference type="InterPro" id="IPR003374">
    <property type="entry name" value="ApbE-like_sf"/>
</dbReference>
<keyword evidence="8 11" id="KW-0460">Magnesium</keyword>
<evidence type="ECO:0000256" key="2">
    <source>
        <dbReference type="ARBA" id="ARBA00011955"/>
    </source>
</evidence>